<name>A0A1F5NJT0_9BACT</name>
<protein>
    <recommendedName>
        <fullName evidence="2">Gcp-like domain-containing protein</fullName>
    </recommendedName>
</protein>
<dbReference type="InterPro" id="IPR043129">
    <property type="entry name" value="ATPase_NBD"/>
</dbReference>
<evidence type="ECO:0000259" key="2">
    <source>
        <dbReference type="Pfam" id="PF00814"/>
    </source>
</evidence>
<feature type="region of interest" description="Disordered" evidence="1">
    <location>
        <begin position="112"/>
        <end position="146"/>
    </location>
</feature>
<dbReference type="Proteomes" id="UP000176864">
    <property type="component" value="Unassembled WGS sequence"/>
</dbReference>
<feature type="domain" description="Gcp-like" evidence="2">
    <location>
        <begin position="35"/>
        <end position="90"/>
    </location>
</feature>
<dbReference type="Pfam" id="PF00814">
    <property type="entry name" value="TsaD"/>
    <property type="match status" value="1"/>
</dbReference>
<dbReference type="STRING" id="1817824.A2751_02570"/>
<gene>
    <name evidence="3" type="ORF">A2751_02570</name>
</gene>
<sequence>MELYIDTTEQGVIKLQLYSGEKVIGKSRKQTLKISESLLPEIEKLLKKHGVKFVDLKKISVNPGPGGFSSTRTGVATANALNYALGVNKIVLSVYDKEPNITKAKLLPLMRGRQRGGRRIRINKTSPKPSSQPMPEASAGTARGGG</sequence>
<comment type="caution">
    <text evidence="3">The sequence shown here is derived from an EMBL/GenBank/DDBJ whole genome shotgun (WGS) entry which is preliminary data.</text>
</comment>
<dbReference type="AlphaFoldDB" id="A0A1F5NJT0"/>
<evidence type="ECO:0000313" key="4">
    <source>
        <dbReference type="Proteomes" id="UP000176864"/>
    </source>
</evidence>
<organism evidence="3 4">
    <name type="scientific">Candidatus Doudnabacteria bacterium RIFCSPHIGHO2_01_FULL_46_14</name>
    <dbReference type="NCBI Taxonomy" id="1817824"/>
    <lineage>
        <taxon>Bacteria</taxon>
        <taxon>Candidatus Doudnaibacteriota</taxon>
    </lineage>
</organism>
<reference evidence="3 4" key="1">
    <citation type="journal article" date="2016" name="Nat. Commun.">
        <title>Thousands of microbial genomes shed light on interconnected biogeochemical processes in an aquifer system.</title>
        <authorList>
            <person name="Anantharaman K."/>
            <person name="Brown C.T."/>
            <person name="Hug L.A."/>
            <person name="Sharon I."/>
            <person name="Castelle C.J."/>
            <person name="Probst A.J."/>
            <person name="Thomas B.C."/>
            <person name="Singh A."/>
            <person name="Wilkins M.J."/>
            <person name="Karaoz U."/>
            <person name="Brodie E.L."/>
            <person name="Williams K.H."/>
            <person name="Hubbard S.S."/>
            <person name="Banfield J.F."/>
        </authorList>
    </citation>
    <scope>NUCLEOTIDE SEQUENCE [LARGE SCALE GENOMIC DNA]</scope>
</reference>
<feature type="compositionally biased region" description="Polar residues" evidence="1">
    <location>
        <begin position="123"/>
        <end position="133"/>
    </location>
</feature>
<dbReference type="InterPro" id="IPR000905">
    <property type="entry name" value="Gcp-like_dom"/>
</dbReference>
<evidence type="ECO:0000313" key="3">
    <source>
        <dbReference type="EMBL" id="OGE77905.1"/>
    </source>
</evidence>
<dbReference type="SUPFAM" id="SSF53067">
    <property type="entry name" value="Actin-like ATPase domain"/>
    <property type="match status" value="1"/>
</dbReference>
<evidence type="ECO:0000256" key="1">
    <source>
        <dbReference type="SAM" id="MobiDB-lite"/>
    </source>
</evidence>
<proteinExistence type="predicted"/>
<feature type="compositionally biased region" description="Basic residues" evidence="1">
    <location>
        <begin position="112"/>
        <end position="122"/>
    </location>
</feature>
<accession>A0A1F5NJT0</accession>
<dbReference type="Gene3D" id="3.30.420.40">
    <property type="match status" value="1"/>
</dbReference>
<dbReference type="EMBL" id="MFEK01000016">
    <property type="protein sequence ID" value="OGE77905.1"/>
    <property type="molecule type" value="Genomic_DNA"/>
</dbReference>